<dbReference type="Proteomes" id="UP000887578">
    <property type="component" value="Unplaced"/>
</dbReference>
<dbReference type="WBParaSite" id="PDA_v2.g18461.t1">
    <property type="protein sequence ID" value="PDA_v2.g18461.t1"/>
    <property type="gene ID" value="PDA_v2.g18461"/>
</dbReference>
<organism evidence="1 2">
    <name type="scientific">Panagrolaimus davidi</name>
    <dbReference type="NCBI Taxonomy" id="227884"/>
    <lineage>
        <taxon>Eukaryota</taxon>
        <taxon>Metazoa</taxon>
        <taxon>Ecdysozoa</taxon>
        <taxon>Nematoda</taxon>
        <taxon>Chromadorea</taxon>
        <taxon>Rhabditida</taxon>
        <taxon>Tylenchina</taxon>
        <taxon>Panagrolaimomorpha</taxon>
        <taxon>Panagrolaimoidea</taxon>
        <taxon>Panagrolaimidae</taxon>
        <taxon>Panagrolaimus</taxon>
    </lineage>
</organism>
<protein>
    <submittedName>
        <fullName evidence="2">Uncharacterized protein</fullName>
    </submittedName>
</protein>
<proteinExistence type="predicted"/>
<evidence type="ECO:0000313" key="1">
    <source>
        <dbReference type="Proteomes" id="UP000887578"/>
    </source>
</evidence>
<sequence length="144" mass="16921">MNFRLCFTRFKQTLADAANDYMRSNYGEILKPRKPQYVEAEKLIIRRKRRMRVLYDAGNHPGIDSLLRYSAVQAWRSTEPFEETQQDPRFVLQNVQPAPAPQPPPRVFQEPPLLVFFSFFFLPSEVSFFAFREKCTQSSGPRKV</sequence>
<name>A0A914PJA4_9BILA</name>
<reference evidence="2" key="1">
    <citation type="submission" date="2022-11" db="UniProtKB">
        <authorList>
            <consortium name="WormBaseParasite"/>
        </authorList>
    </citation>
    <scope>IDENTIFICATION</scope>
</reference>
<accession>A0A914PJA4</accession>
<dbReference type="AlphaFoldDB" id="A0A914PJA4"/>
<keyword evidence="1" id="KW-1185">Reference proteome</keyword>
<evidence type="ECO:0000313" key="2">
    <source>
        <dbReference type="WBParaSite" id="PDA_v2.g18461.t1"/>
    </source>
</evidence>